<proteinExistence type="predicted"/>
<dbReference type="InterPro" id="IPR046349">
    <property type="entry name" value="C1-like_sf"/>
</dbReference>
<dbReference type="VEuPathDB" id="MicrosporidiaDB:HERIO_2434"/>
<evidence type="ECO:0000313" key="3">
    <source>
        <dbReference type="Proteomes" id="UP000192356"/>
    </source>
</evidence>
<dbReference type="OrthoDB" id="284275at2759"/>
<gene>
    <name evidence="2" type="primary">TF2H2</name>
    <name evidence="2" type="ORF">HERIO_2434</name>
</gene>
<feature type="domain" description="Ssl1-like" evidence="1">
    <location>
        <begin position="52"/>
        <end position="230"/>
    </location>
</feature>
<keyword evidence="3" id="KW-1185">Reference proteome</keyword>
<reference evidence="2 3" key="1">
    <citation type="journal article" date="2017" name="Environ. Microbiol.">
        <title>Decay of the glycolytic pathway and adaptation to intranuclear parasitism within Enterocytozoonidae microsporidia.</title>
        <authorList>
            <person name="Wiredu Boakye D."/>
            <person name="Jaroenlak P."/>
            <person name="Prachumwat A."/>
            <person name="Williams T.A."/>
            <person name="Bateman K.S."/>
            <person name="Itsathitphaisarn O."/>
            <person name="Sritunyalucksana K."/>
            <person name="Paszkiewicz K.H."/>
            <person name="Moore K.A."/>
            <person name="Stentiford G.D."/>
            <person name="Williams B.A."/>
        </authorList>
    </citation>
    <scope>NUCLEOTIDE SEQUENCE [LARGE SCALE GENOMIC DNA]</scope>
    <source>
        <strain evidence="2 3">GB1</strain>
    </source>
</reference>
<dbReference type="SUPFAM" id="SSF57889">
    <property type="entry name" value="Cysteine-rich domain"/>
    <property type="match status" value="1"/>
</dbReference>
<dbReference type="SUPFAM" id="SSF53300">
    <property type="entry name" value="vWA-like"/>
    <property type="match status" value="1"/>
</dbReference>
<accession>A0A1X0Q6Z6</accession>
<protein>
    <submittedName>
        <fullName evidence="2">TF2H2</fullName>
    </submittedName>
</protein>
<dbReference type="PANTHER" id="PTHR12695">
    <property type="entry name" value="GENERAL TRANSCRIPTION FACTOR IIH SUBUNIT 2"/>
    <property type="match status" value="1"/>
</dbReference>
<dbReference type="Gene3D" id="3.40.50.410">
    <property type="entry name" value="von Willebrand factor, type A domain"/>
    <property type="match status" value="1"/>
</dbReference>
<evidence type="ECO:0000259" key="1">
    <source>
        <dbReference type="Pfam" id="PF04056"/>
    </source>
</evidence>
<dbReference type="PANTHER" id="PTHR12695:SF2">
    <property type="entry name" value="GENERAL TRANSCRIPTION FACTOR IIH SUBUNIT 2-RELATED"/>
    <property type="match status" value="1"/>
</dbReference>
<comment type="caution">
    <text evidence="2">The sequence shown here is derived from an EMBL/GenBank/DDBJ whole genome shotgun (WGS) entry which is preliminary data.</text>
</comment>
<sequence length="340" mass="39501">MICFSMENKFSWTEEYKRTWEEVDNKIIKKDFKILQKFNNKRKAVIRHLLVVIDVSFAIEKNDYLPNLRSFIGQNLEYFESDFYFTNPLSTLSFLTFNDTFVNFFKEPSKNLLNIIGEKDFSFLSAIKTCIRMLKNSSFQKEVLFIISSIGSRDTDTVNSVIQELKDAHIKISIISLCGEVSVFKRITEITNGKFFVPEDAIHFRTILHFFTFPIENTNTKIKLMKLGFPEKSLDNQICTCHSSFNTKLYRCPTCDAAICNIPMECPVCELHLVSPTNVFKSYYFMSPLKSFIKLEEKNNSKCLICNNLAMFKCDVCNGCYCSDCDYQIHSDLNFCPNCK</sequence>
<dbReference type="EMBL" id="LVKB01000276">
    <property type="protein sequence ID" value="ORD95520.1"/>
    <property type="molecule type" value="Genomic_DNA"/>
</dbReference>
<dbReference type="VEuPathDB" id="MicrosporidiaDB:A0H76_343"/>
<dbReference type="GO" id="GO:0005675">
    <property type="term" value="C:transcription factor TFIIH holo complex"/>
    <property type="evidence" value="ECO:0007669"/>
    <property type="project" value="TreeGrafter"/>
</dbReference>
<evidence type="ECO:0000313" key="2">
    <source>
        <dbReference type="EMBL" id="ORD95520.1"/>
    </source>
</evidence>
<dbReference type="Gene3D" id="3.30.40.10">
    <property type="entry name" value="Zinc/RING finger domain, C3HC4 (zinc finger)"/>
    <property type="match status" value="1"/>
</dbReference>
<dbReference type="GO" id="GO:0006289">
    <property type="term" value="P:nucleotide-excision repair"/>
    <property type="evidence" value="ECO:0007669"/>
    <property type="project" value="TreeGrafter"/>
</dbReference>
<dbReference type="InterPro" id="IPR013083">
    <property type="entry name" value="Znf_RING/FYVE/PHD"/>
</dbReference>
<dbReference type="Pfam" id="PF04056">
    <property type="entry name" value="Ssl1"/>
    <property type="match status" value="1"/>
</dbReference>
<dbReference type="AlphaFoldDB" id="A0A1X0Q6Z6"/>
<dbReference type="InterPro" id="IPR036465">
    <property type="entry name" value="vWFA_dom_sf"/>
</dbReference>
<organism evidence="2 3">
    <name type="scientific">Hepatospora eriocheir</name>
    <dbReference type="NCBI Taxonomy" id="1081669"/>
    <lineage>
        <taxon>Eukaryota</taxon>
        <taxon>Fungi</taxon>
        <taxon>Fungi incertae sedis</taxon>
        <taxon>Microsporidia</taxon>
        <taxon>Hepatosporidae</taxon>
        <taxon>Hepatospora</taxon>
    </lineage>
</organism>
<dbReference type="InterPro" id="IPR007198">
    <property type="entry name" value="Ssl1-like"/>
</dbReference>
<dbReference type="GO" id="GO:0006357">
    <property type="term" value="P:regulation of transcription by RNA polymerase II"/>
    <property type="evidence" value="ECO:0007669"/>
    <property type="project" value="TreeGrafter"/>
</dbReference>
<name>A0A1X0Q6Z6_9MICR</name>
<dbReference type="Proteomes" id="UP000192356">
    <property type="component" value="Unassembled WGS sequence"/>
</dbReference>